<evidence type="ECO:0000313" key="2">
    <source>
        <dbReference type="Proteomes" id="UP000199245"/>
    </source>
</evidence>
<organism evidence="1 2">
    <name type="scientific">Bradyrhizobium brasilense</name>
    <dbReference type="NCBI Taxonomy" id="1419277"/>
    <lineage>
        <taxon>Bacteria</taxon>
        <taxon>Pseudomonadati</taxon>
        <taxon>Pseudomonadota</taxon>
        <taxon>Alphaproteobacteria</taxon>
        <taxon>Hyphomicrobiales</taxon>
        <taxon>Nitrobacteraceae</taxon>
        <taxon>Bradyrhizobium</taxon>
    </lineage>
</organism>
<reference evidence="1 2" key="1">
    <citation type="submission" date="2016-10" db="EMBL/GenBank/DDBJ databases">
        <authorList>
            <person name="de Groot N.N."/>
        </authorList>
    </citation>
    <scope>NUCLEOTIDE SEQUENCE [LARGE SCALE GENOMIC DNA]</scope>
    <source>
        <strain evidence="1 2">R5</strain>
    </source>
</reference>
<sequence>MKFFREAEPGIFIATGHLQTEQDGCDWTAEYSGLLAANRPIAVIVNVNDQPEVAAGKPMVLWMKARKVELGRLIRVTVYIAADDEERAELERNLPGRAKALPYPAAIAASEADALFLARASLI</sequence>
<name>A0A1G6NTB7_9BRAD</name>
<evidence type="ECO:0000313" key="1">
    <source>
        <dbReference type="EMBL" id="SDC71183.1"/>
    </source>
</evidence>
<proteinExistence type="predicted"/>
<dbReference type="Proteomes" id="UP000199245">
    <property type="component" value="Unassembled WGS sequence"/>
</dbReference>
<dbReference type="RefSeq" id="WP_092080671.1">
    <property type="nucleotide sequence ID" value="NZ_FMZW01000004.1"/>
</dbReference>
<accession>A0A1G6NTB7</accession>
<dbReference type="AlphaFoldDB" id="A0A1G6NTB7"/>
<protein>
    <submittedName>
        <fullName evidence="1">Uncharacterized protein</fullName>
    </submittedName>
</protein>
<dbReference type="EMBL" id="FMZW01000004">
    <property type="protein sequence ID" value="SDC71183.1"/>
    <property type="molecule type" value="Genomic_DNA"/>
</dbReference>
<gene>
    <name evidence="1" type="ORF">SAMN05216337_1004246</name>
</gene>